<dbReference type="Gene3D" id="3.30.40.10">
    <property type="entry name" value="Zinc/RING finger domain, C3HC4 (zinc finger)"/>
    <property type="match status" value="2"/>
</dbReference>
<keyword evidence="3" id="KW-0862">Zinc</keyword>
<protein>
    <submittedName>
        <fullName evidence="4">E3 ubiquitin- ligase NRDP1 isoform X1</fullName>
    </submittedName>
</protein>
<keyword evidence="4" id="KW-0436">Ligase</keyword>
<dbReference type="GO" id="GO:0008270">
    <property type="term" value="F:zinc ion binding"/>
    <property type="evidence" value="ECO:0007669"/>
    <property type="project" value="UniProtKB-KW"/>
</dbReference>
<keyword evidence="2" id="KW-0863">Zinc-finger</keyword>
<evidence type="ECO:0000256" key="3">
    <source>
        <dbReference type="ARBA" id="ARBA00022833"/>
    </source>
</evidence>
<dbReference type="OrthoDB" id="45365at2759"/>
<evidence type="ECO:0000256" key="1">
    <source>
        <dbReference type="ARBA" id="ARBA00022723"/>
    </source>
</evidence>
<dbReference type="SUPFAM" id="SSF49599">
    <property type="entry name" value="TRAF domain-like"/>
    <property type="match status" value="1"/>
</dbReference>
<dbReference type="GO" id="GO:0043122">
    <property type="term" value="P:regulation of canonical NF-kappaB signal transduction"/>
    <property type="evidence" value="ECO:0007669"/>
    <property type="project" value="TreeGrafter"/>
</dbReference>
<reference evidence="4" key="1">
    <citation type="submission" date="2020-04" db="EMBL/GenBank/DDBJ databases">
        <authorList>
            <person name="Alioto T."/>
            <person name="Alioto T."/>
            <person name="Gomez Garrido J."/>
        </authorList>
    </citation>
    <scope>NUCLEOTIDE SEQUENCE</scope>
    <source>
        <strain evidence="4">A484AB</strain>
    </source>
</reference>
<dbReference type="PROSITE" id="PS50145">
    <property type="entry name" value="ZF_TRAF"/>
    <property type="match status" value="1"/>
</dbReference>
<dbReference type="PANTHER" id="PTHR10131">
    <property type="entry name" value="TNF RECEPTOR ASSOCIATED FACTOR"/>
    <property type="match status" value="1"/>
</dbReference>
<dbReference type="PROSITE" id="PS50089">
    <property type="entry name" value="ZF_RING_2"/>
    <property type="match status" value="1"/>
</dbReference>
<dbReference type="InterPro" id="IPR001293">
    <property type="entry name" value="Znf_TRAF"/>
</dbReference>
<organism evidence="4 5">
    <name type="scientific">Paramuricea clavata</name>
    <name type="common">Red gorgonian</name>
    <name type="synonym">Violescent sea-whip</name>
    <dbReference type="NCBI Taxonomy" id="317549"/>
    <lineage>
        <taxon>Eukaryota</taxon>
        <taxon>Metazoa</taxon>
        <taxon>Cnidaria</taxon>
        <taxon>Anthozoa</taxon>
        <taxon>Octocorallia</taxon>
        <taxon>Malacalcyonacea</taxon>
        <taxon>Plexauridae</taxon>
        <taxon>Paramuricea</taxon>
    </lineage>
</organism>
<keyword evidence="5" id="KW-1185">Reference proteome</keyword>
<dbReference type="InterPro" id="IPR013083">
    <property type="entry name" value="Znf_RING/FYVE/PHD"/>
</dbReference>
<evidence type="ECO:0000256" key="2">
    <source>
        <dbReference type="ARBA" id="ARBA00022771"/>
    </source>
</evidence>
<name>A0A6S7FLZ0_PARCT</name>
<dbReference type="EMBL" id="CACRXK020000023">
    <property type="protein sequence ID" value="CAB3976976.1"/>
    <property type="molecule type" value="Genomic_DNA"/>
</dbReference>
<dbReference type="GO" id="GO:0016874">
    <property type="term" value="F:ligase activity"/>
    <property type="evidence" value="ECO:0007669"/>
    <property type="project" value="UniProtKB-KW"/>
</dbReference>
<evidence type="ECO:0000313" key="4">
    <source>
        <dbReference type="EMBL" id="CAB3976976.1"/>
    </source>
</evidence>
<keyword evidence="1" id="KW-0479">Metal-binding</keyword>
<gene>
    <name evidence="4" type="ORF">PACLA_8A080796</name>
</gene>
<dbReference type="InterPro" id="IPR001841">
    <property type="entry name" value="Znf_RING"/>
</dbReference>
<evidence type="ECO:0000313" key="5">
    <source>
        <dbReference type="Proteomes" id="UP001152795"/>
    </source>
</evidence>
<dbReference type="Pfam" id="PF13445">
    <property type="entry name" value="zf-RING_UBOX"/>
    <property type="match status" value="1"/>
</dbReference>
<proteinExistence type="predicted"/>
<comment type="caution">
    <text evidence="4">The sequence shown here is derived from an EMBL/GenBank/DDBJ whole genome shotgun (WGS) entry which is preliminary data.</text>
</comment>
<dbReference type="InterPro" id="IPR027370">
    <property type="entry name" value="Znf-RING_euk"/>
</dbReference>
<accession>A0A6S7FLZ0</accession>
<dbReference type="Proteomes" id="UP001152795">
    <property type="component" value="Unassembled WGS sequence"/>
</dbReference>
<dbReference type="SUPFAM" id="SSF57850">
    <property type="entry name" value="RING/U-box"/>
    <property type="match status" value="1"/>
</dbReference>
<dbReference type="AlphaFoldDB" id="A0A6S7FLZ0"/>
<sequence>MACCPTEEKYGYEDSRFEKDVDQHFHCSICYNVFKEPRMCRNNEHVFCLACISEHLKVNSQTCPECSEHLSVDTLRRPRVLSNYLSKLKINCDYASRGCPEFTCVEDLKAHVASCGFAPVFCSNENCGMEINKQEKDHHETVVCEYRKTNCHDCGQIQEVVGRLEGSLVALDGNVEAANEKMEKNHADMKKIVGKIGRKFSANE</sequence>
<dbReference type="PANTHER" id="PTHR10131:SF157">
    <property type="entry name" value="RECEPTOR-ASSOCIATED FACTOR, PUTATIVE-RELATED"/>
    <property type="match status" value="1"/>
</dbReference>